<dbReference type="InterPro" id="IPR004254">
    <property type="entry name" value="AdipoR/HlyIII-related"/>
</dbReference>
<reference evidence="8" key="1">
    <citation type="submission" date="2020-05" db="EMBL/GenBank/DDBJ databases">
        <authorList>
            <person name="Chiriac C."/>
            <person name="Salcher M."/>
            <person name="Ghai R."/>
            <person name="Kavagutti S V."/>
        </authorList>
    </citation>
    <scope>NUCLEOTIDE SEQUENCE</scope>
</reference>
<feature type="transmembrane region" description="Helical" evidence="5">
    <location>
        <begin position="124"/>
        <end position="143"/>
    </location>
</feature>
<dbReference type="GO" id="GO:0016020">
    <property type="term" value="C:membrane"/>
    <property type="evidence" value="ECO:0007669"/>
    <property type="project" value="UniProtKB-SubCell"/>
</dbReference>
<feature type="transmembrane region" description="Helical" evidence="5">
    <location>
        <begin position="150"/>
        <end position="171"/>
    </location>
</feature>
<keyword evidence="4 5" id="KW-0472">Membrane</keyword>
<organism evidence="8">
    <name type="scientific">freshwater metagenome</name>
    <dbReference type="NCBI Taxonomy" id="449393"/>
    <lineage>
        <taxon>unclassified sequences</taxon>
        <taxon>metagenomes</taxon>
        <taxon>ecological metagenomes</taxon>
    </lineage>
</organism>
<dbReference type="PANTHER" id="PTHR20855:SF3">
    <property type="entry name" value="LD03007P"/>
    <property type="match status" value="1"/>
</dbReference>
<dbReference type="EMBL" id="CAFBOS010000061">
    <property type="protein sequence ID" value="CAB4993926.1"/>
    <property type="molecule type" value="Genomic_DNA"/>
</dbReference>
<name>A0A6J7EX03_9ZZZZ</name>
<dbReference type="EMBL" id="CAFBMH010000001">
    <property type="protein sequence ID" value="CAB4888262.1"/>
    <property type="molecule type" value="Genomic_DNA"/>
</dbReference>
<evidence type="ECO:0000313" key="6">
    <source>
        <dbReference type="EMBL" id="CAB4726717.1"/>
    </source>
</evidence>
<evidence type="ECO:0000256" key="5">
    <source>
        <dbReference type="SAM" id="Phobius"/>
    </source>
</evidence>
<evidence type="ECO:0000256" key="3">
    <source>
        <dbReference type="ARBA" id="ARBA00022989"/>
    </source>
</evidence>
<evidence type="ECO:0000256" key="2">
    <source>
        <dbReference type="ARBA" id="ARBA00022692"/>
    </source>
</evidence>
<dbReference type="PANTHER" id="PTHR20855">
    <property type="entry name" value="ADIPOR/PROGESTIN RECEPTOR-RELATED"/>
    <property type="match status" value="1"/>
</dbReference>
<evidence type="ECO:0000313" key="9">
    <source>
        <dbReference type="EMBL" id="CAB4993926.1"/>
    </source>
</evidence>
<feature type="transmembrane region" description="Helical" evidence="5">
    <location>
        <begin position="62"/>
        <end position="81"/>
    </location>
</feature>
<dbReference type="AlphaFoldDB" id="A0A6J7EX03"/>
<evidence type="ECO:0000313" key="8">
    <source>
        <dbReference type="EMBL" id="CAB4888262.1"/>
    </source>
</evidence>
<keyword evidence="2 5" id="KW-0812">Transmembrane</keyword>
<comment type="subcellular location">
    <subcellularLocation>
        <location evidence="1">Membrane</location>
        <topology evidence="1">Multi-pass membrane protein</topology>
    </subcellularLocation>
</comment>
<feature type="transmembrane region" description="Helical" evidence="5">
    <location>
        <begin position="177"/>
        <end position="201"/>
    </location>
</feature>
<feature type="transmembrane region" description="Helical" evidence="5">
    <location>
        <begin position="101"/>
        <end position="118"/>
    </location>
</feature>
<accession>A0A6J7EX03</accession>
<evidence type="ECO:0000256" key="1">
    <source>
        <dbReference type="ARBA" id="ARBA00004141"/>
    </source>
</evidence>
<dbReference type="EMBL" id="CAEZYR010000004">
    <property type="protein sequence ID" value="CAB4726717.1"/>
    <property type="molecule type" value="Genomic_DNA"/>
</dbReference>
<evidence type="ECO:0000313" key="7">
    <source>
        <dbReference type="EMBL" id="CAB4834034.1"/>
    </source>
</evidence>
<sequence>MGRTAPRRRTSRVTSDLSPSVVRMLSRQRPRWRGVSHRWAFFLSLPIGVVEVVLAHGGMAKVALALFAVGGSFMFGVSALVHLRPWPPARYHRLIQLDHTAIYVCIAAQAAPVGLLILTGRLRVAVLAVLAVGALAGVILEWIPFHRPKGLMNTIFLTLGWFPVVLLPWIYRGTNLLNFALLLAGGACYTAGALVVGAMRPDPWPATFGYHEIWHVLVIVAVVLHSVMACRLAGIL</sequence>
<proteinExistence type="predicted"/>
<evidence type="ECO:0000256" key="4">
    <source>
        <dbReference type="ARBA" id="ARBA00023136"/>
    </source>
</evidence>
<dbReference type="EMBL" id="CAFABA010000087">
    <property type="protein sequence ID" value="CAB4834034.1"/>
    <property type="molecule type" value="Genomic_DNA"/>
</dbReference>
<keyword evidence="3 5" id="KW-1133">Transmembrane helix</keyword>
<gene>
    <name evidence="6" type="ORF">UFOPK2754_00192</name>
    <name evidence="7" type="ORF">UFOPK3139_01958</name>
    <name evidence="8" type="ORF">UFOPK3543_00011</name>
    <name evidence="9" type="ORF">UFOPK3967_01195</name>
</gene>
<dbReference type="Pfam" id="PF03006">
    <property type="entry name" value="HlyIII"/>
    <property type="match status" value="1"/>
</dbReference>
<protein>
    <submittedName>
        <fullName evidence="8">Unannotated protein</fullName>
    </submittedName>
</protein>
<feature type="transmembrane region" description="Helical" evidence="5">
    <location>
        <begin position="213"/>
        <end position="234"/>
    </location>
</feature>